<proteinExistence type="predicted"/>
<evidence type="ECO:0000313" key="2">
    <source>
        <dbReference type="Proteomes" id="UP001196413"/>
    </source>
</evidence>
<protein>
    <submittedName>
        <fullName evidence="1">Uncharacterized protein</fullName>
    </submittedName>
</protein>
<keyword evidence="2" id="KW-1185">Reference proteome</keyword>
<dbReference type="EMBL" id="JAHQIW010002509">
    <property type="protein sequence ID" value="KAJ1355566.1"/>
    <property type="molecule type" value="Genomic_DNA"/>
</dbReference>
<organism evidence="1 2">
    <name type="scientific">Parelaphostrongylus tenuis</name>
    <name type="common">Meningeal worm</name>
    <dbReference type="NCBI Taxonomy" id="148309"/>
    <lineage>
        <taxon>Eukaryota</taxon>
        <taxon>Metazoa</taxon>
        <taxon>Ecdysozoa</taxon>
        <taxon>Nematoda</taxon>
        <taxon>Chromadorea</taxon>
        <taxon>Rhabditida</taxon>
        <taxon>Rhabditina</taxon>
        <taxon>Rhabditomorpha</taxon>
        <taxon>Strongyloidea</taxon>
        <taxon>Metastrongylidae</taxon>
        <taxon>Parelaphostrongylus</taxon>
    </lineage>
</organism>
<accession>A0AAD5MU50</accession>
<sequence>MTPEDRHALTDLDSRIAVMERRLKNAKAARKMEDVILNQMATSDYNWDEEWDRRTNIIQPSGKLRLHEEIPYGYSNQNFH</sequence>
<reference evidence="1" key="1">
    <citation type="submission" date="2021-06" db="EMBL/GenBank/DDBJ databases">
        <title>Parelaphostrongylus tenuis whole genome reference sequence.</title>
        <authorList>
            <person name="Garwood T.J."/>
            <person name="Larsen P.A."/>
            <person name="Fountain-Jones N.M."/>
            <person name="Garbe J.R."/>
            <person name="Macchietto M.G."/>
            <person name="Kania S.A."/>
            <person name="Gerhold R.W."/>
            <person name="Richards J.E."/>
            <person name="Wolf T.M."/>
        </authorList>
    </citation>
    <scope>NUCLEOTIDE SEQUENCE</scope>
    <source>
        <strain evidence="1">MNPRO001-30</strain>
        <tissue evidence="1">Meninges</tissue>
    </source>
</reference>
<dbReference type="Proteomes" id="UP001196413">
    <property type="component" value="Unassembled WGS sequence"/>
</dbReference>
<gene>
    <name evidence="1" type="ORF">KIN20_013020</name>
</gene>
<comment type="caution">
    <text evidence="1">The sequence shown here is derived from an EMBL/GenBank/DDBJ whole genome shotgun (WGS) entry which is preliminary data.</text>
</comment>
<name>A0AAD5MU50_PARTN</name>
<dbReference type="AlphaFoldDB" id="A0AAD5MU50"/>
<evidence type="ECO:0000313" key="1">
    <source>
        <dbReference type="EMBL" id="KAJ1355566.1"/>
    </source>
</evidence>